<evidence type="ECO:0000313" key="1">
    <source>
        <dbReference type="EMBL" id="MPC91675.1"/>
    </source>
</evidence>
<name>A0A5B7JAI5_PORTR</name>
<sequence>MFENTTRNTKHIDEVFNDNMQDAYVKRRVVMGRTNDQTVYRIRTHALGDPSDPKARMVPLYHGGLISCQVRGAWLHMLNEEAAR</sequence>
<reference evidence="1 2" key="1">
    <citation type="submission" date="2019-05" db="EMBL/GenBank/DDBJ databases">
        <title>Another draft genome of Portunus trituberculatus and its Hox gene families provides insights of decapod evolution.</title>
        <authorList>
            <person name="Jeong J.-H."/>
            <person name="Song I."/>
            <person name="Kim S."/>
            <person name="Choi T."/>
            <person name="Kim D."/>
            <person name="Ryu S."/>
            <person name="Kim W."/>
        </authorList>
    </citation>
    <scope>NUCLEOTIDE SEQUENCE [LARGE SCALE GENOMIC DNA]</scope>
    <source>
        <tissue evidence="1">Muscle</tissue>
    </source>
</reference>
<dbReference type="AlphaFoldDB" id="A0A5B7JAI5"/>
<gene>
    <name evidence="1" type="ORF">E2C01_086729</name>
</gene>
<organism evidence="1 2">
    <name type="scientific">Portunus trituberculatus</name>
    <name type="common">Swimming crab</name>
    <name type="synonym">Neptunus trituberculatus</name>
    <dbReference type="NCBI Taxonomy" id="210409"/>
    <lineage>
        <taxon>Eukaryota</taxon>
        <taxon>Metazoa</taxon>
        <taxon>Ecdysozoa</taxon>
        <taxon>Arthropoda</taxon>
        <taxon>Crustacea</taxon>
        <taxon>Multicrustacea</taxon>
        <taxon>Malacostraca</taxon>
        <taxon>Eumalacostraca</taxon>
        <taxon>Eucarida</taxon>
        <taxon>Decapoda</taxon>
        <taxon>Pleocyemata</taxon>
        <taxon>Brachyura</taxon>
        <taxon>Eubrachyura</taxon>
        <taxon>Portunoidea</taxon>
        <taxon>Portunidae</taxon>
        <taxon>Portuninae</taxon>
        <taxon>Portunus</taxon>
    </lineage>
</organism>
<dbReference type="Proteomes" id="UP000324222">
    <property type="component" value="Unassembled WGS sequence"/>
</dbReference>
<accession>A0A5B7JAI5</accession>
<keyword evidence="2" id="KW-1185">Reference proteome</keyword>
<dbReference type="EMBL" id="VSRR010088635">
    <property type="protein sequence ID" value="MPC91675.1"/>
    <property type="molecule type" value="Genomic_DNA"/>
</dbReference>
<protein>
    <submittedName>
        <fullName evidence="1">Uncharacterized protein</fullName>
    </submittedName>
</protein>
<proteinExistence type="predicted"/>
<comment type="caution">
    <text evidence="1">The sequence shown here is derived from an EMBL/GenBank/DDBJ whole genome shotgun (WGS) entry which is preliminary data.</text>
</comment>
<evidence type="ECO:0000313" key="2">
    <source>
        <dbReference type="Proteomes" id="UP000324222"/>
    </source>
</evidence>